<keyword evidence="1" id="KW-1133">Transmembrane helix</keyword>
<feature type="domain" description="Bacterial spore germination immunoglobulin-like" evidence="2">
    <location>
        <begin position="51"/>
        <end position="145"/>
    </location>
</feature>
<keyword evidence="1" id="KW-0472">Membrane</keyword>
<reference evidence="3 4" key="1">
    <citation type="journal article" date="2016" name="Nat. Commun.">
        <title>Thousands of microbial genomes shed light on interconnected biogeochemical processes in an aquifer system.</title>
        <authorList>
            <person name="Anantharaman K."/>
            <person name="Brown C.T."/>
            <person name="Hug L.A."/>
            <person name="Sharon I."/>
            <person name="Castelle C.J."/>
            <person name="Probst A.J."/>
            <person name="Thomas B.C."/>
            <person name="Singh A."/>
            <person name="Wilkins M.J."/>
            <person name="Karaoz U."/>
            <person name="Brodie E.L."/>
            <person name="Williams K.H."/>
            <person name="Hubbard S.S."/>
            <person name="Banfield J.F."/>
        </authorList>
    </citation>
    <scope>NUCLEOTIDE SEQUENCE [LARGE SCALE GENOMIC DNA]</scope>
</reference>
<accession>A0A1F8F472</accession>
<feature type="transmembrane region" description="Helical" evidence="1">
    <location>
        <begin position="6"/>
        <end position="23"/>
    </location>
</feature>
<evidence type="ECO:0000313" key="4">
    <source>
        <dbReference type="Proteomes" id="UP000178908"/>
    </source>
</evidence>
<dbReference type="Proteomes" id="UP000178908">
    <property type="component" value="Unassembled WGS sequence"/>
</dbReference>
<dbReference type="EMBL" id="MGJO01000060">
    <property type="protein sequence ID" value="OGN07944.1"/>
    <property type="molecule type" value="Genomic_DNA"/>
</dbReference>
<evidence type="ECO:0000259" key="2">
    <source>
        <dbReference type="Pfam" id="PF10648"/>
    </source>
</evidence>
<gene>
    <name evidence="3" type="ORF">A3C61_02285</name>
</gene>
<dbReference type="InterPro" id="IPR018911">
    <property type="entry name" value="Gmad2_Ig-like_dom"/>
</dbReference>
<keyword evidence="1" id="KW-0812">Transmembrane</keyword>
<dbReference type="Pfam" id="PF10648">
    <property type="entry name" value="Gmad2"/>
    <property type="match status" value="1"/>
</dbReference>
<comment type="caution">
    <text evidence="3">The sequence shown here is derived from an EMBL/GenBank/DDBJ whole genome shotgun (WGS) entry which is preliminary data.</text>
</comment>
<dbReference type="AlphaFoldDB" id="A0A1F8F472"/>
<proteinExistence type="predicted"/>
<name>A0A1F8F472_9BACT</name>
<protein>
    <recommendedName>
        <fullName evidence="2">Bacterial spore germination immunoglobulin-like domain-containing protein</fullName>
    </recommendedName>
</protein>
<sequence length="235" mass="25776">MINKNILSIGVIVVGLAVIFFIGRDMLLSKLNPSPTINPTATFQPILNDLIRLENPEPNQFITSPLVVTGEARGYWYFEASFPVRVYDADGVELSVIPAQAQGDSVGDGVNWMTEEFVPFRAVLEFKKPTTETGTLVLQKDNPSGLPENDAELRIPIRFDLANWPSDSASGGCKVTGCSGQICAEEDVITTCEYRDEYACFKTAKCERQEDGKCGWIPTEELVACLGAVFQGEVQ</sequence>
<evidence type="ECO:0000313" key="3">
    <source>
        <dbReference type="EMBL" id="OGN07944.1"/>
    </source>
</evidence>
<evidence type="ECO:0000256" key="1">
    <source>
        <dbReference type="SAM" id="Phobius"/>
    </source>
</evidence>
<organism evidence="3 4">
    <name type="scientific">Candidatus Yanofskybacteria bacterium RIFCSPHIGHO2_02_FULL_39_10</name>
    <dbReference type="NCBI Taxonomy" id="1802674"/>
    <lineage>
        <taxon>Bacteria</taxon>
        <taxon>Candidatus Yanofskyibacteriota</taxon>
    </lineage>
</organism>